<accession>A0ACC6QQQ9</accession>
<evidence type="ECO:0000313" key="1">
    <source>
        <dbReference type="EMBL" id="MEJ8660621.1"/>
    </source>
</evidence>
<gene>
    <name evidence="1" type="ORF">WKI58_29580</name>
</gene>
<proteinExistence type="predicted"/>
<dbReference type="Proteomes" id="UP001375539">
    <property type="component" value="Unassembled WGS sequence"/>
</dbReference>
<organism evidence="1 2">
    <name type="scientific">Streptomyces pratisoli</name>
    <dbReference type="NCBI Taxonomy" id="3139917"/>
    <lineage>
        <taxon>Bacteria</taxon>
        <taxon>Bacillati</taxon>
        <taxon>Actinomycetota</taxon>
        <taxon>Actinomycetes</taxon>
        <taxon>Kitasatosporales</taxon>
        <taxon>Streptomycetaceae</taxon>
        <taxon>Streptomyces</taxon>
    </lineage>
</organism>
<sequence>MSVIPVRRMVILAAVAALTVGCGLPAELDREADPARTGARERPRPAVTAPATNAPAATAPASGAATGPGCPDTGTRVSTGMVTAAMGLRATTVTLTNCGERDQRLNGYPDVRVRDVKHRPMNVTVLKGPGPITQLEDPGPHPVTLKPGESAYSVFVWRYSAVDTATLRGSGVYVEIAPAAGAARQTVQPEGGLDIGETGMLGTTAWQKAAE</sequence>
<name>A0ACC6QQQ9_9ACTN</name>
<protein>
    <submittedName>
        <fullName evidence="1">DUF4232 domain-containing protein</fullName>
    </submittedName>
</protein>
<reference evidence="1" key="1">
    <citation type="submission" date="2024-03" db="EMBL/GenBank/DDBJ databases">
        <title>Novel Streptomyces species of biotechnological and ecological value are a feature of Machair soil.</title>
        <authorList>
            <person name="Prole J.R."/>
            <person name="Goodfellow M."/>
            <person name="Allenby N."/>
            <person name="Ward A.C."/>
        </authorList>
    </citation>
    <scope>NUCLEOTIDE SEQUENCE</scope>
    <source>
        <strain evidence="1">MS1.AVA.4</strain>
    </source>
</reference>
<evidence type="ECO:0000313" key="2">
    <source>
        <dbReference type="Proteomes" id="UP001375539"/>
    </source>
</evidence>
<dbReference type="EMBL" id="JBBKAI010000002">
    <property type="protein sequence ID" value="MEJ8660621.1"/>
    <property type="molecule type" value="Genomic_DNA"/>
</dbReference>
<comment type="caution">
    <text evidence="1">The sequence shown here is derived from an EMBL/GenBank/DDBJ whole genome shotgun (WGS) entry which is preliminary data.</text>
</comment>
<keyword evidence="2" id="KW-1185">Reference proteome</keyword>